<dbReference type="InterPro" id="IPR013785">
    <property type="entry name" value="Aldolase_TIM"/>
</dbReference>
<evidence type="ECO:0000256" key="3">
    <source>
        <dbReference type="ARBA" id="ARBA00022723"/>
    </source>
</evidence>
<dbReference type="RefSeq" id="WP_145848155.1">
    <property type="nucleotide sequence ID" value="NZ_CP042239.1"/>
</dbReference>
<evidence type="ECO:0000256" key="1">
    <source>
        <dbReference type="ARBA" id="ARBA00001966"/>
    </source>
</evidence>
<dbReference type="OrthoDB" id="4501241at2"/>
<dbReference type="GO" id="GO:0003824">
    <property type="term" value="F:catalytic activity"/>
    <property type="evidence" value="ECO:0007669"/>
    <property type="project" value="InterPro"/>
</dbReference>
<protein>
    <submittedName>
        <fullName evidence="6">His-Xaa-Ser system radical SAM maturase HxsC</fullName>
    </submittedName>
</protein>
<keyword evidence="2" id="KW-0949">S-adenosyl-L-methionine</keyword>
<dbReference type="PANTHER" id="PTHR11228">
    <property type="entry name" value="RADICAL SAM DOMAIN PROTEIN"/>
    <property type="match status" value="1"/>
</dbReference>
<dbReference type="InterPro" id="IPR007197">
    <property type="entry name" value="rSAM"/>
</dbReference>
<keyword evidence="4" id="KW-0408">Iron</keyword>
<dbReference type="GO" id="GO:0046872">
    <property type="term" value="F:metal ion binding"/>
    <property type="evidence" value="ECO:0007669"/>
    <property type="project" value="UniProtKB-KW"/>
</dbReference>
<dbReference type="Gene3D" id="3.20.20.70">
    <property type="entry name" value="Aldolase class I"/>
    <property type="match status" value="1"/>
</dbReference>
<keyword evidence="7" id="KW-1185">Reference proteome</keyword>
<dbReference type="EMBL" id="CP042239">
    <property type="protein sequence ID" value="QDX27002.1"/>
    <property type="molecule type" value="Genomic_DNA"/>
</dbReference>
<accession>A0A518RHT5</accession>
<dbReference type="KEGG" id="ssua:FPZ54_13995"/>
<gene>
    <name evidence="6" type="primary">hxsC</name>
    <name evidence="6" type="ORF">FPZ54_13995</name>
</gene>
<evidence type="ECO:0000256" key="2">
    <source>
        <dbReference type="ARBA" id="ARBA00022691"/>
    </source>
</evidence>
<dbReference type="InterPro" id="IPR058240">
    <property type="entry name" value="rSAM_sf"/>
</dbReference>
<dbReference type="SFLD" id="SFLDS00029">
    <property type="entry name" value="Radical_SAM"/>
    <property type="match status" value="1"/>
</dbReference>
<evidence type="ECO:0000313" key="7">
    <source>
        <dbReference type="Proteomes" id="UP000318055"/>
    </source>
</evidence>
<dbReference type="InterPro" id="IPR024032">
    <property type="entry name" value="rSAM_paired_HxsC"/>
</dbReference>
<comment type="cofactor">
    <cofactor evidence="1">
        <name>[4Fe-4S] cluster</name>
        <dbReference type="ChEBI" id="CHEBI:49883"/>
    </cofactor>
</comment>
<reference evidence="6 7" key="1">
    <citation type="submission" date="2019-07" db="EMBL/GenBank/DDBJ databases">
        <title>Sphingomonas alkalisoli sp. nov., isolated from rhizosphere soil of Suaedae salsa.</title>
        <authorList>
            <person name="Zhang H."/>
            <person name="Xu L."/>
            <person name="Zhang J.-X."/>
            <person name="Sun J.-Q."/>
        </authorList>
    </citation>
    <scope>NUCLEOTIDE SEQUENCE [LARGE SCALE GENOMIC DNA]</scope>
    <source>
        <strain evidence="6 7">XS-10</strain>
    </source>
</reference>
<name>A0A518RHT5_9SPHN</name>
<dbReference type="SFLD" id="SFLDG01103">
    <property type="entry name" value="Uncharacterised_Radical_SAM_Su"/>
    <property type="match status" value="1"/>
</dbReference>
<dbReference type="GO" id="GO:0051536">
    <property type="term" value="F:iron-sulfur cluster binding"/>
    <property type="evidence" value="ECO:0007669"/>
    <property type="project" value="UniProtKB-KW"/>
</dbReference>
<keyword evidence="3" id="KW-0479">Metal-binding</keyword>
<evidence type="ECO:0000313" key="6">
    <source>
        <dbReference type="EMBL" id="QDX27002.1"/>
    </source>
</evidence>
<dbReference type="SFLD" id="SFLDG01067">
    <property type="entry name" value="SPASM/twitch_domain_containing"/>
    <property type="match status" value="1"/>
</dbReference>
<dbReference type="AlphaFoldDB" id="A0A518RHT5"/>
<dbReference type="PANTHER" id="PTHR11228:SF7">
    <property type="entry name" value="PQQA PEPTIDE CYCLASE"/>
    <property type="match status" value="1"/>
</dbReference>
<dbReference type="Proteomes" id="UP000318055">
    <property type="component" value="Chromosome"/>
</dbReference>
<evidence type="ECO:0000256" key="4">
    <source>
        <dbReference type="ARBA" id="ARBA00023004"/>
    </source>
</evidence>
<sequence length="357" mass="39451">MIALALPAQSDARAPFVTRLAATRSDRTTDSFCLSSSAEHSLWCGANGLMEIAHPRAALLGDIVLVDPAARRVERLIRATSRHNTLLVTERCDQLCVMCSQPPRKTHVDRFDLLTQACLLAPHGMTIGISGGEPTLYLPQLLALVETVRAARDDVQFHILSNGQHFTQAHVERLRSPVYRGVTWGIPLYAAQPYDHDSIVGKQGAYDRLEQSLVHLLRAGARIELRTVVTRDTLPGLLSLARAVTLNLAHIEQWSIMGLENIGFARQRWDALQVDLRTGFAPLAAAIDRAILHGVPVRLFNMPLCQVPPAYRHLAVASISDWKQRFAKACDGCSAKPDCSGFFEWHPDILVEEVTPL</sequence>
<keyword evidence="5" id="KW-0411">Iron-sulfur</keyword>
<dbReference type="NCBIfam" id="TIGR03977">
    <property type="entry name" value="rSAM_pair_HxsC"/>
    <property type="match status" value="1"/>
</dbReference>
<dbReference type="SUPFAM" id="SSF102114">
    <property type="entry name" value="Radical SAM enzymes"/>
    <property type="match status" value="1"/>
</dbReference>
<organism evidence="6 7">
    <name type="scientific">Sphingomonas suaedae</name>
    <dbReference type="NCBI Taxonomy" id="2599297"/>
    <lineage>
        <taxon>Bacteria</taxon>
        <taxon>Pseudomonadati</taxon>
        <taxon>Pseudomonadota</taxon>
        <taxon>Alphaproteobacteria</taxon>
        <taxon>Sphingomonadales</taxon>
        <taxon>Sphingomonadaceae</taxon>
        <taxon>Sphingomonas</taxon>
    </lineage>
</organism>
<dbReference type="InterPro" id="IPR050377">
    <property type="entry name" value="Radical_SAM_PqqE_MftC-like"/>
</dbReference>
<proteinExistence type="predicted"/>
<dbReference type="CDD" id="cd01335">
    <property type="entry name" value="Radical_SAM"/>
    <property type="match status" value="1"/>
</dbReference>
<evidence type="ECO:0000256" key="5">
    <source>
        <dbReference type="ARBA" id="ARBA00023014"/>
    </source>
</evidence>